<comment type="caution">
    <text evidence="2">The sequence shown here is derived from an EMBL/GenBank/DDBJ whole genome shotgun (WGS) entry which is preliminary data.</text>
</comment>
<name>A0A2I0KCM1_PUNGR</name>
<feature type="compositionally biased region" description="Basic and acidic residues" evidence="1">
    <location>
        <begin position="124"/>
        <end position="134"/>
    </location>
</feature>
<feature type="region of interest" description="Disordered" evidence="1">
    <location>
        <begin position="83"/>
        <end position="134"/>
    </location>
</feature>
<accession>A0A2I0KCM1</accession>
<dbReference type="Proteomes" id="UP000233551">
    <property type="component" value="Unassembled WGS sequence"/>
</dbReference>
<organism evidence="2 3">
    <name type="scientific">Punica granatum</name>
    <name type="common">Pomegranate</name>
    <dbReference type="NCBI Taxonomy" id="22663"/>
    <lineage>
        <taxon>Eukaryota</taxon>
        <taxon>Viridiplantae</taxon>
        <taxon>Streptophyta</taxon>
        <taxon>Embryophyta</taxon>
        <taxon>Tracheophyta</taxon>
        <taxon>Spermatophyta</taxon>
        <taxon>Magnoliopsida</taxon>
        <taxon>eudicotyledons</taxon>
        <taxon>Gunneridae</taxon>
        <taxon>Pentapetalae</taxon>
        <taxon>rosids</taxon>
        <taxon>malvids</taxon>
        <taxon>Myrtales</taxon>
        <taxon>Lythraceae</taxon>
        <taxon>Punica</taxon>
    </lineage>
</organism>
<dbReference type="EMBL" id="PGOL01000681">
    <property type="protein sequence ID" value="PKI66285.1"/>
    <property type="molecule type" value="Genomic_DNA"/>
</dbReference>
<evidence type="ECO:0000256" key="1">
    <source>
        <dbReference type="SAM" id="MobiDB-lite"/>
    </source>
</evidence>
<evidence type="ECO:0000313" key="3">
    <source>
        <dbReference type="Proteomes" id="UP000233551"/>
    </source>
</evidence>
<sequence>MRAFHRAVVMRRDKEDDHTNSYKFMAKEAWNGAAAHRLGGEGAAAAKLGLEHGQINFDGEAESSSRALARAAASRRVDRLGEQGGEIARARSEAQQLAGETRKRARMSERETDGARGRSVVKWSDPRPTGREKE</sequence>
<keyword evidence="3" id="KW-1185">Reference proteome</keyword>
<proteinExistence type="predicted"/>
<dbReference type="AlphaFoldDB" id="A0A2I0KCM1"/>
<reference evidence="2 3" key="1">
    <citation type="submission" date="2017-11" db="EMBL/GenBank/DDBJ databases">
        <title>De-novo sequencing of pomegranate (Punica granatum L.) genome.</title>
        <authorList>
            <person name="Akparov Z."/>
            <person name="Amiraslanov A."/>
            <person name="Hajiyeva S."/>
            <person name="Abbasov M."/>
            <person name="Kaur K."/>
            <person name="Hamwieh A."/>
            <person name="Solovyev V."/>
            <person name="Salamov A."/>
            <person name="Braich B."/>
            <person name="Kosarev P."/>
            <person name="Mahmoud A."/>
            <person name="Hajiyev E."/>
            <person name="Babayeva S."/>
            <person name="Izzatullayeva V."/>
            <person name="Mammadov A."/>
            <person name="Mammadov A."/>
            <person name="Sharifova S."/>
            <person name="Ojaghi J."/>
            <person name="Eynullazada K."/>
            <person name="Bayramov B."/>
            <person name="Abdulazimova A."/>
            <person name="Shahmuradov I."/>
        </authorList>
    </citation>
    <scope>NUCLEOTIDE SEQUENCE [LARGE SCALE GENOMIC DNA]</scope>
    <source>
        <strain evidence="3">cv. AG2017</strain>
        <tissue evidence="2">Leaf</tissue>
    </source>
</reference>
<evidence type="ECO:0000313" key="2">
    <source>
        <dbReference type="EMBL" id="PKI66285.1"/>
    </source>
</evidence>
<protein>
    <submittedName>
        <fullName evidence="2">Uncharacterized protein</fullName>
    </submittedName>
</protein>
<feature type="compositionally biased region" description="Basic and acidic residues" evidence="1">
    <location>
        <begin position="100"/>
        <end position="116"/>
    </location>
</feature>
<gene>
    <name evidence="2" type="ORF">CRG98_013311</name>
</gene>